<dbReference type="AlphaFoldDB" id="J8ZW71"/>
<organism evidence="2 3">
    <name type="scientific">Edhazardia aedis (strain USNM 41457)</name>
    <name type="common">Microsporidian parasite</name>
    <dbReference type="NCBI Taxonomy" id="1003232"/>
    <lineage>
        <taxon>Eukaryota</taxon>
        <taxon>Fungi</taxon>
        <taxon>Fungi incertae sedis</taxon>
        <taxon>Microsporidia</taxon>
        <taxon>Edhazardia</taxon>
    </lineage>
</organism>
<feature type="region of interest" description="Disordered" evidence="1">
    <location>
        <begin position="206"/>
        <end position="229"/>
    </location>
</feature>
<feature type="compositionally biased region" description="Basic residues" evidence="1">
    <location>
        <begin position="434"/>
        <end position="450"/>
    </location>
</feature>
<dbReference type="InParanoid" id="J8ZW71"/>
<protein>
    <submittedName>
        <fullName evidence="2">Uncharacterized protein</fullName>
    </submittedName>
</protein>
<gene>
    <name evidence="2" type="ORF">EDEG_01764</name>
</gene>
<sequence length="450" mass="52326">MMKDKINFHNFLPANNVKYILFCFIVLIMCGSNTKKILDMKEKQDLDSHNRKSLDAFIDELLGNFSEKNEYNDNNIKQKKPFQRKNPFINCEQNDFSDDDKTYSANLGDKDKHEENAQISTDTKSTDYAGFKTKESESKRQKFEIYATCCCSDFKCNSHQRRMVADMNGLINTGLRCDKNDYLRLLSYLAKLQMQGLQELKYHSTFENSSNPSTHTGDSNIGRDTSVEPKPETIDEKKFCMFSDNKVLKTDNGDFSLRLFGHVDDLDDLCSNEHQNYYTNYPLPLNYPKKNQEQPSNYQAETDKELQSKAGTSDIHNYDFNECDETVPLIKEQQTFDITGFFKESLKQLNTHAISLINHAKTFFDYENKEKSKKYTFNTFKESSTGLSNSIAPFGTQYYYEKLLTEHTSDSNPKNQTYLQSSDEDEQIFEIPKRPQRQRSINKNKSGYKN</sequence>
<keyword evidence="3" id="KW-1185">Reference proteome</keyword>
<accession>J8ZW71</accession>
<feature type="region of interest" description="Disordered" evidence="1">
    <location>
        <begin position="408"/>
        <end position="450"/>
    </location>
</feature>
<dbReference type="HOGENOM" id="CLU_608346_0_0_1"/>
<feature type="compositionally biased region" description="Polar residues" evidence="1">
    <location>
        <begin position="410"/>
        <end position="421"/>
    </location>
</feature>
<proteinExistence type="predicted"/>
<reference evidence="3" key="2">
    <citation type="submission" date="2015-07" db="EMBL/GenBank/DDBJ databases">
        <title>Contrasting host-pathogen interactions and genome evolution in two generalist and specialist microsporidian pathogens of mosquitoes.</title>
        <authorList>
            <consortium name="The Broad Institute Genomics Platform"/>
            <consortium name="The Broad Institute Genome Sequencing Center for Infectious Disease"/>
            <person name="Cuomo C.A."/>
            <person name="Sanscrainte N.D."/>
            <person name="Goldberg J.M."/>
            <person name="Heiman D."/>
            <person name="Young S."/>
            <person name="Zeng Q."/>
            <person name="Becnel J.J."/>
            <person name="Birren B.W."/>
        </authorList>
    </citation>
    <scope>NUCLEOTIDE SEQUENCE [LARGE SCALE GENOMIC DNA]</scope>
    <source>
        <strain evidence="3">USNM 41457</strain>
    </source>
</reference>
<name>J8ZW71_EDHAE</name>
<dbReference type="Proteomes" id="UP000003163">
    <property type="component" value="Unassembled WGS sequence"/>
</dbReference>
<dbReference type="VEuPathDB" id="MicrosporidiaDB:EDEG_01764"/>
<feature type="compositionally biased region" description="Polar residues" evidence="1">
    <location>
        <begin position="206"/>
        <end position="223"/>
    </location>
</feature>
<evidence type="ECO:0000313" key="3">
    <source>
        <dbReference type="Proteomes" id="UP000003163"/>
    </source>
</evidence>
<reference evidence="2 3" key="1">
    <citation type="submission" date="2011-08" db="EMBL/GenBank/DDBJ databases">
        <authorList>
            <person name="Liu Z.J."/>
            <person name="Shi F.L."/>
            <person name="Lu J.Q."/>
            <person name="Li M."/>
            <person name="Wang Z.L."/>
        </authorList>
    </citation>
    <scope>NUCLEOTIDE SEQUENCE [LARGE SCALE GENOMIC DNA]</scope>
    <source>
        <strain evidence="2 3">USNM 41457</strain>
    </source>
</reference>
<comment type="caution">
    <text evidence="2">The sequence shown here is derived from an EMBL/GenBank/DDBJ whole genome shotgun (WGS) entry which is preliminary data.</text>
</comment>
<evidence type="ECO:0000313" key="2">
    <source>
        <dbReference type="EMBL" id="EJW03938.1"/>
    </source>
</evidence>
<evidence type="ECO:0000256" key="1">
    <source>
        <dbReference type="SAM" id="MobiDB-lite"/>
    </source>
</evidence>
<dbReference type="EMBL" id="AFBI03000027">
    <property type="protein sequence ID" value="EJW03938.1"/>
    <property type="molecule type" value="Genomic_DNA"/>
</dbReference>